<proteinExistence type="predicted"/>
<feature type="compositionally biased region" description="Polar residues" evidence="2">
    <location>
        <begin position="1211"/>
        <end position="1222"/>
    </location>
</feature>
<organism evidence="3 4">
    <name type="scientific">Glossina pallidipes</name>
    <name type="common">Tsetse fly</name>
    <dbReference type="NCBI Taxonomy" id="7398"/>
    <lineage>
        <taxon>Eukaryota</taxon>
        <taxon>Metazoa</taxon>
        <taxon>Ecdysozoa</taxon>
        <taxon>Arthropoda</taxon>
        <taxon>Hexapoda</taxon>
        <taxon>Insecta</taxon>
        <taxon>Pterygota</taxon>
        <taxon>Neoptera</taxon>
        <taxon>Endopterygota</taxon>
        <taxon>Diptera</taxon>
        <taxon>Brachycera</taxon>
        <taxon>Muscomorpha</taxon>
        <taxon>Hippoboscoidea</taxon>
        <taxon>Glossinidae</taxon>
        <taxon>Glossina</taxon>
    </lineage>
</organism>
<evidence type="ECO:0000313" key="3">
    <source>
        <dbReference type="EnsemblMetazoa" id="GPAI046475-PA"/>
    </source>
</evidence>
<accession>A0A1B0AI10</accession>
<feature type="compositionally biased region" description="Acidic residues" evidence="2">
    <location>
        <begin position="720"/>
        <end position="742"/>
    </location>
</feature>
<feature type="compositionally biased region" description="Polar residues" evidence="2">
    <location>
        <begin position="1019"/>
        <end position="1034"/>
    </location>
</feature>
<sequence>MEAILPFNTIDRERFLKCAQAIGFDKMAAFKLIYIMQESDLDIFPLMGEERINILLYVWELCNDYEQREDGRKWEHLRVVMRMVVPYSLNIWFSEEWKCCRQSFRMALLYCLERAKGLLKKCFKSIKWEEWLQLGLTPYNVNYLKDLNIYMNKVRDGSKMNSLETTEEPANIKDINYFEQEQLLLILLRLIKLFDSKSMDVVKTLSMRVIAAWNAKFGDNRIIVNREDKRSLVFMCHIYLMAVYETDGVRGYVIDNMINNIRFYYQGLKMQVSKSPHIMKNIEYTPARFIALTCVNLSMEKREFFESFVCHSFDTHLVTLFGVTSQAYKSYLLGNMLMELNLMNEENFAANFQLYKFYMNLYVVEREHSERFLLEELRKKEAQHYAHNVMQTIRYMTDFKSKICKGNRMSNIGSYENADDREESIADDRYENGCNADNGKSDRKLDTVFQNIPNSENVLYYVYELLALRSYKGWHFAKIIILLKIIGHELNAIETWRYHPGLTTNFMLNLEIKLSRHYEDLAKVFEEHPFLEQEFWLTAFYLNPTNRLHDHVIRCGMRFNKRRLEEHQKAPVSLGAEKIPVLNAKYGLLSSTIDVKEIADVTNNEALASDYRPLFQSLNSLRLPDSVVKDILTVIFLPRNKNFAWAVNWVELRKRCKLILKNSLEKRRFIELNMAEANDRLKFLHVDYEKYKNRPQLDYGTIEEGYENHIYSGEYIDNESDAVDDEEEEEEEGEDFEDDEDNYTTPGRELQKQKNMIEENILQNDAEFQAFGKRRTRARTAAAVANAILSNVKKSCCNTPGQKSPEPNASSSLAGRDQEKSSCTVVIKRDLNDWLKVRPKYINSTEGFKALADVWNVKNCELKTIDKGSSLLKSLEVSQRFKQLKTLQGVIKQGQKDEEHVNDKHASPLQDCAIGTVDNISKSIEEEVAAQEGAARVIMEKIKCENIVTEQEIVQMPDILQNKISIVTNKHYENSKCPSDKNIELCDFGKTYSAVIEQKQQIVPHCEARKCGEQSTINVSTENSTDIQSATPLTPKSEHTSKPFAEISMKACHKNCEIITKCTFEQSEPAEQLEDLCERSLDNVKDFKSLDEDESASRQPIRANMTEKIHPYGSQILEGIATVCEESVSYHKRKDAQDLLKTRRFLEFRNACFEKQLKVRLRKLNVNDLSNLRQPRVLLKRVSVDSRTEILNNSKKRRRIQKIICFDSDESSGSNSLATNSKVYHKRRRLPSDSSDYSLSDEYKPYRRKAQKRFNRDRFSNAAAADTLSPSHNACRHANLVVTPRSASGLKLRISNVEQATHSRTEPTVIDIIQLSSSSSDVDVDGHRPASPISEFICPDPLYEEEIII</sequence>
<feature type="region of interest" description="Disordered" evidence="2">
    <location>
        <begin position="795"/>
        <end position="817"/>
    </location>
</feature>
<evidence type="ECO:0000256" key="2">
    <source>
        <dbReference type="SAM" id="MobiDB-lite"/>
    </source>
</evidence>
<reference evidence="3" key="2">
    <citation type="submission" date="2020-05" db="UniProtKB">
        <authorList>
            <consortium name="EnsemblMetazoa"/>
        </authorList>
    </citation>
    <scope>IDENTIFICATION</scope>
    <source>
        <strain evidence="3">IAEA</strain>
    </source>
</reference>
<keyword evidence="4" id="KW-1185">Reference proteome</keyword>
<evidence type="ECO:0000313" key="4">
    <source>
        <dbReference type="Proteomes" id="UP000092445"/>
    </source>
</evidence>
<evidence type="ECO:0000256" key="1">
    <source>
        <dbReference type="SAM" id="Coils"/>
    </source>
</evidence>
<dbReference type="EnsemblMetazoa" id="GPAI046475-RA">
    <property type="protein sequence ID" value="GPAI046475-PA"/>
    <property type="gene ID" value="GPAI046475"/>
</dbReference>
<feature type="compositionally biased region" description="Polar residues" evidence="2">
    <location>
        <begin position="795"/>
        <end position="813"/>
    </location>
</feature>
<feature type="region of interest" description="Disordered" evidence="2">
    <location>
        <begin position="1019"/>
        <end position="1040"/>
    </location>
</feature>
<feature type="region of interest" description="Disordered" evidence="2">
    <location>
        <begin position="1209"/>
        <end position="1238"/>
    </location>
</feature>
<reference evidence="4" key="1">
    <citation type="submission" date="2014-03" db="EMBL/GenBank/DDBJ databases">
        <authorList>
            <person name="Aksoy S."/>
            <person name="Warren W."/>
            <person name="Wilson R.K."/>
        </authorList>
    </citation>
    <scope>NUCLEOTIDE SEQUENCE [LARGE SCALE GENOMIC DNA]</scope>
    <source>
        <strain evidence="4">IAEA</strain>
    </source>
</reference>
<feature type="region of interest" description="Disordered" evidence="2">
    <location>
        <begin position="720"/>
        <end position="750"/>
    </location>
</feature>
<dbReference type="Proteomes" id="UP000092445">
    <property type="component" value="Unassembled WGS sequence"/>
</dbReference>
<feature type="coiled-coil region" evidence="1">
    <location>
        <begin position="660"/>
        <end position="694"/>
    </location>
</feature>
<dbReference type="VEuPathDB" id="VectorBase:GPAI046475"/>
<keyword evidence="1" id="KW-0175">Coiled coil</keyword>
<dbReference type="STRING" id="7398.A0A1B0AI10"/>
<name>A0A1B0AI10_GLOPL</name>
<protein>
    <submittedName>
        <fullName evidence="3">Uncharacterized protein</fullName>
    </submittedName>
</protein>